<sequence>MFVRRILESTESLRAVDGPAATVQRSVRRVLGRGGLDRFLRGAWLGHPVHPLLVAVPIGAWTCSSVLDIGFDQPVAARRLMAIGLAATPPTVVTGLADFSRLDPTQRRVALLHAGANAVAAGLYLRAVTCRNRSASRAWACAGLTALAAGGALGGHLSYALGAGVGRWQQTSAESGPEPAGVRAGHVG</sequence>
<protein>
    <submittedName>
        <fullName evidence="2">Putative membrane protein</fullName>
    </submittedName>
</protein>
<evidence type="ECO:0000313" key="2">
    <source>
        <dbReference type="EMBL" id="TWH22113.1"/>
    </source>
</evidence>
<organism evidence="2 3">
    <name type="scientific">Prauserella rugosa</name>
    <dbReference type="NCBI Taxonomy" id="43354"/>
    <lineage>
        <taxon>Bacteria</taxon>
        <taxon>Bacillati</taxon>
        <taxon>Actinomycetota</taxon>
        <taxon>Actinomycetes</taxon>
        <taxon>Pseudonocardiales</taxon>
        <taxon>Pseudonocardiaceae</taxon>
        <taxon>Prauserella</taxon>
    </lineage>
</organism>
<dbReference type="OrthoDB" id="9795104at2"/>
<reference evidence="2 3" key="1">
    <citation type="submission" date="2019-07" db="EMBL/GenBank/DDBJ databases">
        <title>R&amp;d 2014.</title>
        <authorList>
            <person name="Klenk H.-P."/>
        </authorList>
    </citation>
    <scope>NUCLEOTIDE SEQUENCE [LARGE SCALE GENOMIC DNA]</scope>
    <source>
        <strain evidence="2 3">DSM 43194</strain>
    </source>
</reference>
<dbReference type="Pfam" id="PF09990">
    <property type="entry name" value="DUF2231"/>
    <property type="match status" value="1"/>
</dbReference>
<dbReference type="AlphaFoldDB" id="A0A660CKF2"/>
<keyword evidence="3" id="KW-1185">Reference proteome</keyword>
<dbReference type="Proteomes" id="UP000317303">
    <property type="component" value="Unassembled WGS sequence"/>
</dbReference>
<dbReference type="EMBL" id="VLJV01000001">
    <property type="protein sequence ID" value="TWH22113.1"/>
    <property type="molecule type" value="Genomic_DNA"/>
</dbReference>
<comment type="caution">
    <text evidence="2">The sequence shown here is derived from an EMBL/GenBank/DDBJ whole genome shotgun (WGS) entry which is preliminary data.</text>
</comment>
<gene>
    <name evidence="2" type="ORF">JD82_03987</name>
</gene>
<dbReference type="RefSeq" id="WP_030533783.1">
    <property type="nucleotide sequence ID" value="NZ_JOIJ01000018.1"/>
</dbReference>
<dbReference type="InterPro" id="IPR019251">
    <property type="entry name" value="DUF2231_TM"/>
</dbReference>
<feature type="domain" description="DUF2231" evidence="1">
    <location>
        <begin position="46"/>
        <end position="165"/>
    </location>
</feature>
<evidence type="ECO:0000313" key="3">
    <source>
        <dbReference type="Proteomes" id="UP000317303"/>
    </source>
</evidence>
<accession>A0A660CKF2</accession>
<name>A0A660CKF2_9PSEU</name>
<proteinExistence type="predicted"/>
<evidence type="ECO:0000259" key="1">
    <source>
        <dbReference type="Pfam" id="PF09990"/>
    </source>
</evidence>